<evidence type="ECO:0000256" key="1">
    <source>
        <dbReference type="SAM" id="MobiDB-lite"/>
    </source>
</evidence>
<dbReference type="Proteomes" id="UP000077315">
    <property type="component" value="Unassembled WGS sequence"/>
</dbReference>
<dbReference type="AlphaFoldDB" id="A0A167L5B7"/>
<dbReference type="InParanoid" id="A0A167L5B7"/>
<name>A0A167L5B7_PHYB8</name>
<organism evidence="2 3">
    <name type="scientific">Phycomyces blakesleeanus (strain ATCC 8743b / DSM 1359 / FGSC 10004 / NBRC 33097 / NRRL 1555)</name>
    <dbReference type="NCBI Taxonomy" id="763407"/>
    <lineage>
        <taxon>Eukaryota</taxon>
        <taxon>Fungi</taxon>
        <taxon>Fungi incertae sedis</taxon>
        <taxon>Mucoromycota</taxon>
        <taxon>Mucoromycotina</taxon>
        <taxon>Mucoromycetes</taxon>
        <taxon>Mucorales</taxon>
        <taxon>Phycomycetaceae</taxon>
        <taxon>Phycomyces</taxon>
    </lineage>
</organism>
<dbReference type="GO" id="GO:0003676">
    <property type="term" value="F:nucleic acid binding"/>
    <property type="evidence" value="ECO:0007669"/>
    <property type="project" value="InterPro"/>
</dbReference>
<sequence length="257" mass="29094">MLNPFAHEFKPIQSDPLPTLPKKAVPDKRKENKRRERKKEDNNQEAITVEKTIEQSSSAQTSFTAKNSSQKSKAKSENIQINASINAKPKPAKKTFPSRQTKPNHSSGPHSSFTDPPFQNSSRRHSKKNEETAINLAPIASVFDTPSKFITIETAIHPVFQMRPEQNIERSQKGHFSGTTSGLTKLDHGYERYIDWIERSLKTFNMITIVGMESAVVDVVSMVAILQQRSIGEHEEVETFSIRDGKRWTCGIQVRLH</sequence>
<evidence type="ECO:0000313" key="2">
    <source>
        <dbReference type="EMBL" id="OAD69628.1"/>
    </source>
</evidence>
<gene>
    <name evidence="2" type="ORF">PHYBLDRAFT_172264</name>
</gene>
<proteinExistence type="predicted"/>
<feature type="compositionally biased region" description="Basic and acidic residues" evidence="1">
    <location>
        <begin position="24"/>
        <end position="42"/>
    </location>
</feature>
<dbReference type="RefSeq" id="XP_018287668.1">
    <property type="nucleotide sequence ID" value="XM_018436761.1"/>
</dbReference>
<dbReference type="SUPFAM" id="SSF82704">
    <property type="entry name" value="AlbA-like"/>
    <property type="match status" value="1"/>
</dbReference>
<dbReference type="GeneID" id="28997667"/>
<protein>
    <submittedName>
        <fullName evidence="2">Uncharacterized protein</fullName>
    </submittedName>
</protein>
<reference evidence="3" key="1">
    <citation type="submission" date="2015-06" db="EMBL/GenBank/DDBJ databases">
        <title>Expansion of signal transduction pathways in fungi by whole-genome duplication.</title>
        <authorList>
            <consortium name="DOE Joint Genome Institute"/>
            <person name="Corrochano L.M."/>
            <person name="Kuo A."/>
            <person name="Marcet-Houben M."/>
            <person name="Polaino S."/>
            <person name="Salamov A."/>
            <person name="Villalobos J.M."/>
            <person name="Alvarez M.I."/>
            <person name="Avalos J."/>
            <person name="Benito E.P."/>
            <person name="Benoit I."/>
            <person name="Burger G."/>
            <person name="Camino L.P."/>
            <person name="Canovas D."/>
            <person name="Cerda-Olmedo E."/>
            <person name="Cheng J.-F."/>
            <person name="Dominguez A."/>
            <person name="Elias M."/>
            <person name="Eslava A.P."/>
            <person name="Glaser F."/>
            <person name="Grimwood J."/>
            <person name="Gutierrez G."/>
            <person name="Heitman J."/>
            <person name="Henrissat B."/>
            <person name="Iturriaga E.A."/>
            <person name="Lang B.F."/>
            <person name="Lavin J.L."/>
            <person name="Lee S."/>
            <person name="Li W."/>
            <person name="Lindquist E."/>
            <person name="Lopez-Garcia S."/>
            <person name="Luque E.M."/>
            <person name="Marcos A.T."/>
            <person name="Martin J."/>
            <person name="McCluskey K."/>
            <person name="Medina H.R."/>
            <person name="Miralles-Duran A."/>
            <person name="Miyazaki A."/>
            <person name="Munoz-Torres E."/>
            <person name="Oguiza J.A."/>
            <person name="Ohm R."/>
            <person name="Olmedo M."/>
            <person name="Orejas M."/>
            <person name="Ortiz-Castellanos L."/>
            <person name="Pisabarro A.G."/>
            <person name="Rodriguez-Romero J."/>
            <person name="Ruiz-Herrera J."/>
            <person name="Ruiz-Vazquez R."/>
            <person name="Sanz C."/>
            <person name="Schackwitz W."/>
            <person name="Schmutz J."/>
            <person name="Shahriari M."/>
            <person name="Shelest E."/>
            <person name="Silva-Franco F."/>
            <person name="Soanes D."/>
            <person name="Syed K."/>
            <person name="Tagua V.G."/>
            <person name="Talbot N.J."/>
            <person name="Thon M."/>
            <person name="De vries R.P."/>
            <person name="Wiebenga A."/>
            <person name="Yadav J.S."/>
            <person name="Braun E.L."/>
            <person name="Baker S."/>
            <person name="Garre V."/>
            <person name="Horwitz B."/>
            <person name="Torres-Martinez S."/>
            <person name="Idnurm A."/>
            <person name="Herrera-Estrella A."/>
            <person name="Gabaldon T."/>
            <person name="Grigoriev I.V."/>
        </authorList>
    </citation>
    <scope>NUCLEOTIDE SEQUENCE [LARGE SCALE GENOMIC DNA]</scope>
    <source>
        <strain evidence="3">NRRL 1555(-)</strain>
    </source>
</reference>
<dbReference type="InterPro" id="IPR036882">
    <property type="entry name" value="Alba-like_dom_sf"/>
</dbReference>
<feature type="region of interest" description="Disordered" evidence="1">
    <location>
        <begin position="1"/>
        <end position="132"/>
    </location>
</feature>
<feature type="compositionally biased region" description="Polar residues" evidence="1">
    <location>
        <begin position="97"/>
        <end position="121"/>
    </location>
</feature>
<evidence type="ECO:0000313" key="3">
    <source>
        <dbReference type="Proteomes" id="UP000077315"/>
    </source>
</evidence>
<dbReference type="OrthoDB" id="2269081at2759"/>
<dbReference type="VEuPathDB" id="FungiDB:PHYBLDRAFT_172264"/>
<keyword evidence="3" id="KW-1185">Reference proteome</keyword>
<feature type="compositionally biased region" description="Polar residues" evidence="1">
    <location>
        <begin position="54"/>
        <end position="64"/>
    </location>
</feature>
<accession>A0A167L5B7</accession>
<dbReference type="EMBL" id="KV440991">
    <property type="protein sequence ID" value="OAD69628.1"/>
    <property type="molecule type" value="Genomic_DNA"/>
</dbReference>